<feature type="domain" description="Novel STAND NTPase 1" evidence="1">
    <location>
        <begin position="35"/>
        <end position="173"/>
    </location>
</feature>
<accession>A0AAD6VCI5</accession>
<name>A0AAD6VCI5_9AGAR</name>
<dbReference type="EMBL" id="JARJCW010000031">
    <property type="protein sequence ID" value="KAJ7209110.1"/>
    <property type="molecule type" value="Genomic_DNA"/>
</dbReference>
<organism evidence="2 3">
    <name type="scientific">Mycena pura</name>
    <dbReference type="NCBI Taxonomy" id="153505"/>
    <lineage>
        <taxon>Eukaryota</taxon>
        <taxon>Fungi</taxon>
        <taxon>Dikarya</taxon>
        <taxon>Basidiomycota</taxon>
        <taxon>Agaricomycotina</taxon>
        <taxon>Agaricomycetes</taxon>
        <taxon>Agaricomycetidae</taxon>
        <taxon>Agaricales</taxon>
        <taxon>Marasmiineae</taxon>
        <taxon>Mycenaceae</taxon>
        <taxon>Mycena</taxon>
    </lineage>
</organism>
<feature type="non-terminal residue" evidence="2">
    <location>
        <position position="372"/>
    </location>
</feature>
<dbReference type="Proteomes" id="UP001219525">
    <property type="component" value="Unassembled WGS sequence"/>
</dbReference>
<dbReference type="GO" id="GO:0016787">
    <property type="term" value="F:hydrolase activity"/>
    <property type="evidence" value="ECO:0007669"/>
    <property type="project" value="UniProtKB-KW"/>
</dbReference>
<comment type="caution">
    <text evidence="2">The sequence shown here is derived from an EMBL/GenBank/DDBJ whole genome shotgun (WGS) entry which is preliminary data.</text>
</comment>
<dbReference type="InterPro" id="IPR027417">
    <property type="entry name" value="P-loop_NTPase"/>
</dbReference>
<dbReference type="Pfam" id="PF20703">
    <property type="entry name" value="nSTAND1"/>
    <property type="match status" value="1"/>
</dbReference>
<evidence type="ECO:0000259" key="1">
    <source>
        <dbReference type="Pfam" id="PF20703"/>
    </source>
</evidence>
<dbReference type="PANTHER" id="PTHR47691:SF3">
    <property type="entry name" value="HTH-TYPE TRANSCRIPTIONAL REGULATOR RV0890C-RELATED"/>
    <property type="match status" value="1"/>
</dbReference>
<dbReference type="InterPro" id="IPR049052">
    <property type="entry name" value="nSTAND1"/>
</dbReference>
<dbReference type="PRINTS" id="PR00364">
    <property type="entry name" value="DISEASERSIST"/>
</dbReference>
<gene>
    <name evidence="2" type="ORF">GGX14DRAFT_632239</name>
</gene>
<keyword evidence="2" id="KW-0378">Hydrolase</keyword>
<dbReference type="PANTHER" id="PTHR47691">
    <property type="entry name" value="REGULATOR-RELATED"/>
    <property type="match status" value="1"/>
</dbReference>
<proteinExistence type="predicted"/>
<reference evidence="2" key="1">
    <citation type="submission" date="2023-03" db="EMBL/GenBank/DDBJ databases">
        <title>Massive genome expansion in bonnet fungi (Mycena s.s.) driven by repeated elements and novel gene families across ecological guilds.</title>
        <authorList>
            <consortium name="Lawrence Berkeley National Laboratory"/>
            <person name="Harder C.B."/>
            <person name="Miyauchi S."/>
            <person name="Viragh M."/>
            <person name="Kuo A."/>
            <person name="Thoen E."/>
            <person name="Andreopoulos B."/>
            <person name="Lu D."/>
            <person name="Skrede I."/>
            <person name="Drula E."/>
            <person name="Henrissat B."/>
            <person name="Morin E."/>
            <person name="Kohler A."/>
            <person name="Barry K."/>
            <person name="LaButti K."/>
            <person name="Morin E."/>
            <person name="Salamov A."/>
            <person name="Lipzen A."/>
            <person name="Mereny Z."/>
            <person name="Hegedus B."/>
            <person name="Baldrian P."/>
            <person name="Stursova M."/>
            <person name="Weitz H."/>
            <person name="Taylor A."/>
            <person name="Grigoriev I.V."/>
            <person name="Nagy L.G."/>
            <person name="Martin F."/>
            <person name="Kauserud H."/>
        </authorList>
    </citation>
    <scope>NUCLEOTIDE SEQUENCE</scope>
    <source>
        <strain evidence="2">9144</strain>
    </source>
</reference>
<sequence>STFANRFVSRVDSVLTLNDLCSSSGSLSLLPAYPSIFHGRDCELSEVVTSLKSDSARIAILGAGGMGKTSLSIAALHDPDIAKKFTNRYFVPCQSNATPSDLVSSIASHVGVTKDPNLTREVIWHLMNGPPALMILDNFETPWEPMSSRAAVEEILSLLTDIPHLALVVTMRGAERPGLVKWTRPFVQPLEPLKDTAALQIFHDIAGTDHEESLVCKLLNLSGNLPLAVDLVANVVVYEGCATTLDRWQDESTRVISNGCDKRSSLDISITLSFSSARMTQEAQALLSLLSILPNGLSDAELVHSNLPIADICGAQTTLIRTALAQVEPTNRLSALMPIREHVRGIYPPQQMLKTALREYYQKIIDLWEARS</sequence>
<feature type="non-terminal residue" evidence="2">
    <location>
        <position position="1"/>
    </location>
</feature>
<keyword evidence="3" id="KW-1185">Reference proteome</keyword>
<protein>
    <submittedName>
        <fullName evidence="2">P-loop containing nucleoside triphosphate hydrolase protein</fullName>
    </submittedName>
</protein>
<dbReference type="SUPFAM" id="SSF52540">
    <property type="entry name" value="P-loop containing nucleoside triphosphate hydrolases"/>
    <property type="match status" value="1"/>
</dbReference>
<dbReference type="Gene3D" id="3.40.50.300">
    <property type="entry name" value="P-loop containing nucleotide triphosphate hydrolases"/>
    <property type="match status" value="1"/>
</dbReference>
<evidence type="ECO:0000313" key="2">
    <source>
        <dbReference type="EMBL" id="KAJ7209110.1"/>
    </source>
</evidence>
<evidence type="ECO:0000313" key="3">
    <source>
        <dbReference type="Proteomes" id="UP001219525"/>
    </source>
</evidence>
<dbReference type="AlphaFoldDB" id="A0AAD6VCI5"/>